<dbReference type="SUPFAM" id="SSF47240">
    <property type="entry name" value="Ferritin-like"/>
    <property type="match status" value="1"/>
</dbReference>
<accession>A0ABR6XY59</accession>
<dbReference type="InterPro" id="IPR016920">
    <property type="entry name" value="UCP029477"/>
</dbReference>
<dbReference type="Gene3D" id="1.20.1260.10">
    <property type="match status" value="1"/>
</dbReference>
<dbReference type="InterPro" id="IPR009078">
    <property type="entry name" value="Ferritin-like_SF"/>
</dbReference>
<dbReference type="InterPro" id="IPR012347">
    <property type="entry name" value="Ferritin-like"/>
</dbReference>
<evidence type="ECO:0000313" key="3">
    <source>
        <dbReference type="Proteomes" id="UP000607435"/>
    </source>
</evidence>
<dbReference type="RefSeq" id="WP_186844526.1">
    <property type="nucleotide sequence ID" value="NZ_JACOME010000001.1"/>
</dbReference>
<dbReference type="InterPro" id="IPR011971">
    <property type="entry name" value="CHP02284"/>
</dbReference>
<sequence length="149" mass="17116">MKYEKKISDKLNELIEKNMNAKDGYEMAINKVNNSEVKKFFKNRAEERAIFVKDLRSEVWSNGEIPENSGNITGELHRNWMALKAALSSNNEDAILEETIRGEKSSLDEYNEILNKNLIPEKVSNILREQRNAIEATIAKAKNFEVILS</sequence>
<gene>
    <name evidence="2" type="ORF">H6H04_03400</name>
</gene>
<dbReference type="EMBL" id="JACOME010000001">
    <property type="protein sequence ID" value="MBC3845415.1"/>
    <property type="molecule type" value="Genomic_DNA"/>
</dbReference>
<evidence type="ECO:0000313" key="2">
    <source>
        <dbReference type="EMBL" id="MBC3845415.1"/>
    </source>
</evidence>
<dbReference type="PIRSF" id="PIRSF029477">
    <property type="entry name" value="UCP029477"/>
    <property type="match status" value="1"/>
</dbReference>
<organism evidence="2 3">
    <name type="scientific">Winogradskyella echinorum</name>
    <dbReference type="NCBI Taxonomy" id="538189"/>
    <lineage>
        <taxon>Bacteria</taxon>
        <taxon>Pseudomonadati</taxon>
        <taxon>Bacteroidota</taxon>
        <taxon>Flavobacteriia</taxon>
        <taxon>Flavobacteriales</taxon>
        <taxon>Flavobacteriaceae</taxon>
        <taxon>Winogradskyella</taxon>
    </lineage>
</organism>
<dbReference type="NCBIfam" id="TIGR02284">
    <property type="entry name" value="PA2169 family four-helix-bundle protein"/>
    <property type="match status" value="1"/>
</dbReference>
<keyword evidence="3" id="KW-1185">Reference proteome</keyword>
<dbReference type="Pfam" id="PF09537">
    <property type="entry name" value="DUF2383"/>
    <property type="match status" value="1"/>
</dbReference>
<feature type="domain" description="DUF2383" evidence="1">
    <location>
        <begin position="7"/>
        <end position="116"/>
    </location>
</feature>
<dbReference type="InterPro" id="IPR019052">
    <property type="entry name" value="DUF2383"/>
</dbReference>
<evidence type="ECO:0000259" key="1">
    <source>
        <dbReference type="Pfam" id="PF09537"/>
    </source>
</evidence>
<name>A0ABR6XY59_9FLAO</name>
<comment type="caution">
    <text evidence="2">The sequence shown here is derived from an EMBL/GenBank/DDBJ whole genome shotgun (WGS) entry which is preliminary data.</text>
</comment>
<proteinExistence type="predicted"/>
<protein>
    <submittedName>
        <fullName evidence="2">PA2169 family four-helix-bundle protein</fullName>
    </submittedName>
</protein>
<reference evidence="2 3" key="1">
    <citation type="submission" date="2020-08" db="EMBL/GenBank/DDBJ databases">
        <title>Winogradskyella ouciana sp. nov., isolated from the hadal seawater of the Mariana Trench.</title>
        <authorList>
            <person name="He X."/>
        </authorList>
    </citation>
    <scope>NUCLEOTIDE SEQUENCE [LARGE SCALE GENOMIC DNA]</scope>
    <source>
        <strain evidence="2 3">KCTC 22026</strain>
    </source>
</reference>
<dbReference type="Proteomes" id="UP000607435">
    <property type="component" value="Unassembled WGS sequence"/>
</dbReference>